<evidence type="ECO:0000256" key="7">
    <source>
        <dbReference type="ARBA" id="ARBA00022840"/>
    </source>
</evidence>
<keyword evidence="6 17" id="KW-0547">Nucleotide-binding</keyword>
<feature type="binding site" evidence="18">
    <location>
        <begin position="71"/>
        <end position="75"/>
    </location>
    <ligand>
        <name>(6S)-NADPHX</name>
        <dbReference type="ChEBI" id="CHEBI:64076"/>
    </ligand>
</feature>
<feature type="binding site" evidence="17">
    <location>
        <position position="335"/>
    </location>
    <ligand>
        <name>(6S)-NADPHX</name>
        <dbReference type="ChEBI" id="CHEBI:64076"/>
    </ligand>
</feature>
<sequence>MQPSNGPMGGMRDRYVVTAAQMQAIESRVFAAGMPVAALMEKVAGLITQRVMAWRSIAQGPRVGILAGPGHNGGDALVVARELHLRGYQVAVYLPFERRKELTDRHAQYAASLGIEVSPDLAPVLAADWLVDGLFGFGLERPIEGALAEAIDQVNNSGKPIVSIDLPSGLHTDSGAVLGKAIRSTLTLCLGLWKRGLLLDRALDWVGQAELIDFDLPLADIQAILGPDPQLNRITAHLAQLPLNRSPATHKYEQGHLLVVAGSAVYMGAAFLAALGARSSGVGMLTVAVPASLKPWLVAQIPEALVVACPETDMGKIARVDLDLARYDAIACGCGLTREATPIVQAVWESDRPLVLDADGLNALAQLGWRDRQGPVVLTPHWGEFQRLFPNLVAQTSDRLELAQRAAQQTGAIVLLKGARTVVAEPGGQSWMVPESTPGLARGGSGDVLAGLLGGLVAQARPTALTDWGYWAATAAWWHAQAGIQAVQDRSILGVNGASLADGLLTVARQQTQALEKQS</sequence>
<comment type="function">
    <text evidence="14 19">Bifunctional enzyme that catalyzes the epimerization of the S- and R-forms of NAD(P)HX and the dehydration of the S-form of NAD(P)HX at the expense of ADP, which is converted to AMP. This allows the repair of both epimers of NAD(P)HX, a damaged form of NAD(P)H that is a result of enzymatic or heat-dependent hydration.</text>
</comment>
<dbReference type="InterPro" id="IPR030677">
    <property type="entry name" value="Nnr"/>
</dbReference>
<dbReference type="HAMAP" id="MF_01966">
    <property type="entry name" value="NADHX_epimerase"/>
    <property type="match status" value="1"/>
</dbReference>
<dbReference type="NCBIfam" id="TIGR00196">
    <property type="entry name" value="yjeF_cterm"/>
    <property type="match status" value="1"/>
</dbReference>
<dbReference type="PANTHER" id="PTHR12592">
    <property type="entry name" value="ATP-DEPENDENT (S)-NAD(P)H-HYDRATE DEHYDRATASE FAMILY MEMBER"/>
    <property type="match status" value="1"/>
</dbReference>
<evidence type="ECO:0000256" key="18">
    <source>
        <dbReference type="HAMAP-Rule" id="MF_01966"/>
    </source>
</evidence>
<evidence type="ECO:0000256" key="17">
    <source>
        <dbReference type="HAMAP-Rule" id="MF_01965"/>
    </source>
</evidence>
<comment type="catalytic activity">
    <reaction evidence="16 17 19">
        <text>(6S)-NADPHX + ADP = AMP + phosphate + NADPH + H(+)</text>
        <dbReference type="Rhea" id="RHEA:32235"/>
        <dbReference type="ChEBI" id="CHEBI:15378"/>
        <dbReference type="ChEBI" id="CHEBI:43474"/>
        <dbReference type="ChEBI" id="CHEBI:57783"/>
        <dbReference type="ChEBI" id="CHEBI:64076"/>
        <dbReference type="ChEBI" id="CHEBI:456215"/>
        <dbReference type="ChEBI" id="CHEBI:456216"/>
        <dbReference type="EC" id="4.2.1.136"/>
    </reaction>
</comment>
<comment type="cofactor">
    <cofactor evidence="18 19">
        <name>K(+)</name>
        <dbReference type="ChEBI" id="CHEBI:29103"/>
    </cofactor>
    <text evidence="18 19">Binds 1 potassium ion per subunit.</text>
</comment>
<feature type="binding site" evidence="17">
    <location>
        <position position="269"/>
    </location>
    <ligand>
        <name>(6S)-NADPHX</name>
        <dbReference type="ChEBI" id="CHEBI:64076"/>
    </ligand>
</feature>
<dbReference type="EC" id="5.1.99.6" evidence="19"/>
<feature type="domain" description="YjeF C-terminal" evidence="20">
    <location>
        <begin position="234"/>
        <end position="511"/>
    </location>
</feature>
<evidence type="ECO:0000256" key="5">
    <source>
        <dbReference type="ARBA" id="ARBA00022723"/>
    </source>
</evidence>
<evidence type="ECO:0000256" key="19">
    <source>
        <dbReference type="PIRNR" id="PIRNR017184"/>
    </source>
</evidence>
<dbReference type="Gene3D" id="3.40.50.10260">
    <property type="entry name" value="YjeF N-terminal domain"/>
    <property type="match status" value="1"/>
</dbReference>
<feature type="binding site" evidence="17">
    <location>
        <begin position="417"/>
        <end position="421"/>
    </location>
    <ligand>
        <name>AMP</name>
        <dbReference type="ChEBI" id="CHEBI:456215"/>
    </ligand>
</feature>
<gene>
    <name evidence="17" type="primary">nnrD</name>
    <name evidence="18" type="synonym">nnrE</name>
    <name evidence="22" type="ORF">VPK24_14710</name>
</gene>
<evidence type="ECO:0000256" key="16">
    <source>
        <dbReference type="ARBA" id="ARBA00049209"/>
    </source>
</evidence>
<comment type="similarity">
    <text evidence="3 19">In the N-terminal section; belongs to the NnrE/AIBP family.</text>
</comment>
<accession>A0ABW7CCL9</accession>
<feature type="binding site" evidence="18">
    <location>
        <position position="72"/>
    </location>
    <ligand>
        <name>K(+)</name>
        <dbReference type="ChEBI" id="CHEBI:29103"/>
    </ligand>
</feature>
<comment type="similarity">
    <text evidence="4 19">In the C-terminal section; belongs to the NnrD/CARKD family.</text>
</comment>
<evidence type="ECO:0000256" key="4">
    <source>
        <dbReference type="ARBA" id="ARBA00009524"/>
    </source>
</evidence>
<dbReference type="Gene3D" id="3.40.1190.20">
    <property type="match status" value="1"/>
</dbReference>
<dbReference type="Pfam" id="PF03853">
    <property type="entry name" value="YjeF_N"/>
    <property type="match status" value="1"/>
</dbReference>
<dbReference type="PROSITE" id="PS51383">
    <property type="entry name" value="YJEF_C_3"/>
    <property type="match status" value="1"/>
</dbReference>
<dbReference type="CDD" id="cd01171">
    <property type="entry name" value="YXKO-related"/>
    <property type="match status" value="1"/>
</dbReference>
<dbReference type="InterPro" id="IPR000631">
    <property type="entry name" value="CARKD"/>
</dbReference>
<protein>
    <recommendedName>
        <fullName evidence="19">Bifunctional NAD(P)H-hydrate repair enzyme</fullName>
    </recommendedName>
    <alternativeName>
        <fullName evidence="19">Nicotinamide nucleotide repair protein</fullName>
    </alternativeName>
    <domain>
        <recommendedName>
            <fullName evidence="19">ADP-dependent (S)-NAD(P)H-hydrate dehydratase</fullName>
            <ecNumber evidence="19">4.2.1.136</ecNumber>
        </recommendedName>
        <alternativeName>
            <fullName evidence="19">ADP-dependent NAD(P)HX dehydratase</fullName>
        </alternativeName>
    </domain>
    <domain>
        <recommendedName>
            <fullName evidence="19">NAD(P)H-hydrate epimerase</fullName>
            <ecNumber evidence="19">5.1.99.6</ecNumber>
        </recommendedName>
    </domain>
</protein>
<keyword evidence="13" id="KW-0511">Multifunctional enzyme</keyword>
<keyword evidence="5 18" id="KW-0479">Metal-binding</keyword>
<feature type="binding site" evidence="17">
    <location>
        <position position="381"/>
    </location>
    <ligand>
        <name>(6S)-NADPHX</name>
        <dbReference type="ChEBI" id="CHEBI:64076"/>
    </ligand>
</feature>
<reference evidence="23" key="1">
    <citation type="journal article" date="2024" name="Algal Res.">
        <title>Biochemical, toxicological and genomic investigation of a high-biomass producing Limnothrix strain isolated from Italian shallow drinking water reservoir.</title>
        <authorList>
            <person name="Simonazzi M."/>
            <person name="Shishido T.K."/>
            <person name="Delbaje E."/>
            <person name="Wahlsten M."/>
            <person name="Fewer D.P."/>
            <person name="Sivonen K."/>
            <person name="Pezzolesi L."/>
            <person name="Pistocchi R."/>
        </authorList>
    </citation>
    <scope>NUCLEOTIDE SEQUENCE [LARGE SCALE GENOMIC DNA]</scope>
    <source>
        <strain evidence="23">LRLZ20PSL1</strain>
    </source>
</reference>
<comment type="function">
    <text evidence="17">Catalyzes the dehydration of the S-form of NAD(P)HX at the expense of ADP, which is converted to AMP. Together with NAD(P)HX epimerase, which catalyzes the epimerization of the S- and R-forms, the enzyme allows the repair of both epimers of NAD(P)HX, a damaged form of NAD(P)H that is a result of enzymatic or heat-dependent hydration.</text>
</comment>
<evidence type="ECO:0000256" key="13">
    <source>
        <dbReference type="ARBA" id="ARBA00023268"/>
    </source>
</evidence>
<comment type="catalytic activity">
    <reaction evidence="2 18 19">
        <text>(6R)-NADPHX = (6S)-NADPHX</text>
        <dbReference type="Rhea" id="RHEA:32227"/>
        <dbReference type="ChEBI" id="CHEBI:64076"/>
        <dbReference type="ChEBI" id="CHEBI:64077"/>
        <dbReference type="EC" id="5.1.99.6"/>
    </reaction>
</comment>
<comment type="caution">
    <text evidence="18">Lacks conserved residue(s) required for the propagation of feature annotation.</text>
</comment>
<feature type="binding site" evidence="18">
    <location>
        <position position="168"/>
    </location>
    <ligand>
        <name>K(+)</name>
        <dbReference type="ChEBI" id="CHEBI:29103"/>
    </ligand>
</feature>
<feature type="binding site" evidence="17">
    <location>
        <position position="446"/>
    </location>
    <ligand>
        <name>AMP</name>
        <dbReference type="ChEBI" id="CHEBI:456215"/>
    </ligand>
</feature>
<comment type="catalytic activity">
    <reaction evidence="1 18 19">
        <text>(6R)-NADHX = (6S)-NADHX</text>
        <dbReference type="Rhea" id="RHEA:32215"/>
        <dbReference type="ChEBI" id="CHEBI:64074"/>
        <dbReference type="ChEBI" id="CHEBI:64075"/>
        <dbReference type="EC" id="5.1.99.6"/>
    </reaction>
</comment>
<comment type="function">
    <text evidence="18">Catalyzes the epimerization of the S- and R-forms of NAD(P)HX, a damaged form of NAD(P)H that is a result of enzymatic or heat-dependent hydration. This is a prerequisite for the S-specific NAD(P)H-hydrate dehydratase to allow the repair of both epimers of NAD(P)HX.</text>
</comment>
<dbReference type="InterPro" id="IPR017953">
    <property type="entry name" value="Carbohydrate_kinase_pred_CS"/>
</dbReference>
<comment type="subunit">
    <text evidence="17">Homotetramer.</text>
</comment>
<evidence type="ECO:0000256" key="3">
    <source>
        <dbReference type="ARBA" id="ARBA00006001"/>
    </source>
</evidence>
<dbReference type="EMBL" id="JAZAQF010000086">
    <property type="protein sequence ID" value="MFG3818893.1"/>
    <property type="molecule type" value="Genomic_DNA"/>
</dbReference>
<evidence type="ECO:0000256" key="9">
    <source>
        <dbReference type="ARBA" id="ARBA00022958"/>
    </source>
</evidence>
<comment type="similarity">
    <text evidence="18">Belongs to the NnrE/AIBP family.</text>
</comment>
<evidence type="ECO:0000256" key="11">
    <source>
        <dbReference type="ARBA" id="ARBA00023235"/>
    </source>
</evidence>
<dbReference type="InterPro" id="IPR029056">
    <property type="entry name" value="Ribokinase-like"/>
</dbReference>
<comment type="catalytic activity">
    <reaction evidence="15 17 19">
        <text>(6S)-NADHX + ADP = AMP + phosphate + NADH + H(+)</text>
        <dbReference type="Rhea" id="RHEA:32223"/>
        <dbReference type="ChEBI" id="CHEBI:15378"/>
        <dbReference type="ChEBI" id="CHEBI:43474"/>
        <dbReference type="ChEBI" id="CHEBI:57945"/>
        <dbReference type="ChEBI" id="CHEBI:64074"/>
        <dbReference type="ChEBI" id="CHEBI:456215"/>
        <dbReference type="ChEBI" id="CHEBI:456216"/>
        <dbReference type="EC" id="4.2.1.136"/>
    </reaction>
</comment>
<evidence type="ECO:0000313" key="23">
    <source>
        <dbReference type="Proteomes" id="UP001604335"/>
    </source>
</evidence>
<evidence type="ECO:0000256" key="12">
    <source>
        <dbReference type="ARBA" id="ARBA00023239"/>
    </source>
</evidence>
<evidence type="ECO:0000259" key="21">
    <source>
        <dbReference type="PROSITE" id="PS51385"/>
    </source>
</evidence>
<proteinExistence type="inferred from homology"/>
<evidence type="ECO:0000313" key="22">
    <source>
        <dbReference type="EMBL" id="MFG3818893.1"/>
    </source>
</evidence>
<dbReference type="InterPro" id="IPR036652">
    <property type="entry name" value="YjeF_N_dom_sf"/>
</dbReference>
<keyword evidence="23" id="KW-1185">Reference proteome</keyword>
<dbReference type="InterPro" id="IPR004443">
    <property type="entry name" value="YjeF_N_dom"/>
</dbReference>
<evidence type="ECO:0000256" key="1">
    <source>
        <dbReference type="ARBA" id="ARBA00000013"/>
    </source>
</evidence>
<feature type="binding site" evidence="18">
    <location>
        <position position="165"/>
    </location>
    <ligand>
        <name>(6S)-NADPHX</name>
        <dbReference type="ChEBI" id="CHEBI:64076"/>
    </ligand>
</feature>
<comment type="similarity">
    <text evidence="17">Belongs to the NnrD/CARKD family.</text>
</comment>
<evidence type="ECO:0000256" key="8">
    <source>
        <dbReference type="ARBA" id="ARBA00022857"/>
    </source>
</evidence>
<dbReference type="HAMAP" id="MF_01965">
    <property type="entry name" value="NADHX_dehydratase"/>
    <property type="match status" value="1"/>
</dbReference>
<evidence type="ECO:0000256" key="14">
    <source>
        <dbReference type="ARBA" id="ARBA00025153"/>
    </source>
</evidence>
<evidence type="ECO:0000256" key="10">
    <source>
        <dbReference type="ARBA" id="ARBA00023027"/>
    </source>
</evidence>
<keyword evidence="10 17" id="KW-0520">NAD</keyword>
<feature type="binding site" evidence="17">
    <location>
        <position position="447"/>
    </location>
    <ligand>
        <name>(6S)-NADPHX</name>
        <dbReference type="ChEBI" id="CHEBI:64076"/>
    </ligand>
</feature>
<keyword evidence="9 18" id="KW-0630">Potassium</keyword>
<dbReference type="SUPFAM" id="SSF64153">
    <property type="entry name" value="YjeF N-terminal domain-like"/>
    <property type="match status" value="1"/>
</dbReference>
<dbReference type="EC" id="4.2.1.136" evidence="19"/>
<evidence type="ECO:0000256" key="6">
    <source>
        <dbReference type="ARBA" id="ARBA00022741"/>
    </source>
</evidence>
<name>A0ABW7CCL9_9CYAN</name>
<evidence type="ECO:0000259" key="20">
    <source>
        <dbReference type="PROSITE" id="PS51383"/>
    </source>
</evidence>
<evidence type="ECO:0000256" key="2">
    <source>
        <dbReference type="ARBA" id="ARBA00000909"/>
    </source>
</evidence>
<dbReference type="PANTHER" id="PTHR12592:SF0">
    <property type="entry name" value="ATP-DEPENDENT (S)-NAD(P)H-HYDRATE DEHYDRATASE"/>
    <property type="match status" value="1"/>
</dbReference>
<dbReference type="SUPFAM" id="SSF53613">
    <property type="entry name" value="Ribokinase-like"/>
    <property type="match status" value="1"/>
</dbReference>
<comment type="cofactor">
    <cofactor evidence="17">
        <name>Mg(2+)</name>
        <dbReference type="ChEBI" id="CHEBI:18420"/>
    </cofactor>
</comment>
<dbReference type="PROSITE" id="PS51385">
    <property type="entry name" value="YJEF_N"/>
    <property type="match status" value="1"/>
</dbReference>
<keyword evidence="12 17" id="KW-0456">Lyase</keyword>
<evidence type="ECO:0000256" key="15">
    <source>
        <dbReference type="ARBA" id="ARBA00048238"/>
    </source>
</evidence>
<dbReference type="PIRSF" id="PIRSF017184">
    <property type="entry name" value="Nnr"/>
    <property type="match status" value="1"/>
</dbReference>
<keyword evidence="7 17" id="KW-0067">ATP-binding</keyword>
<keyword evidence="11 18" id="KW-0413">Isomerase</keyword>
<feature type="binding site" evidence="18">
    <location>
        <position position="132"/>
    </location>
    <ligand>
        <name>K(+)</name>
        <dbReference type="ChEBI" id="CHEBI:29103"/>
    </ligand>
</feature>
<dbReference type="PROSITE" id="PS01050">
    <property type="entry name" value="YJEF_C_2"/>
    <property type="match status" value="1"/>
</dbReference>
<dbReference type="Pfam" id="PF01256">
    <property type="entry name" value="Carb_kinase"/>
    <property type="match status" value="1"/>
</dbReference>
<feature type="binding site" evidence="18">
    <location>
        <begin position="136"/>
        <end position="142"/>
    </location>
    <ligand>
        <name>(6S)-NADPHX</name>
        <dbReference type="ChEBI" id="CHEBI:64076"/>
    </ligand>
</feature>
<feature type="domain" description="YjeF N-terminal" evidence="21">
    <location>
        <begin position="22"/>
        <end position="222"/>
    </location>
</feature>
<organism evidence="22 23">
    <name type="scientific">Limnothrix redekei LRLZ20PSL1</name>
    <dbReference type="NCBI Taxonomy" id="3112953"/>
    <lineage>
        <taxon>Bacteria</taxon>
        <taxon>Bacillati</taxon>
        <taxon>Cyanobacteriota</taxon>
        <taxon>Cyanophyceae</taxon>
        <taxon>Pseudanabaenales</taxon>
        <taxon>Pseudanabaenaceae</taxon>
        <taxon>Limnothrix</taxon>
    </lineage>
</organism>
<keyword evidence="8 17" id="KW-0521">NADP</keyword>
<comment type="caution">
    <text evidence="22">The sequence shown here is derived from an EMBL/GenBank/DDBJ whole genome shotgun (WGS) entry which is preliminary data.</text>
</comment>
<dbReference type="NCBIfam" id="TIGR00197">
    <property type="entry name" value="yjeF_nterm"/>
    <property type="match status" value="1"/>
</dbReference>
<dbReference type="Proteomes" id="UP001604335">
    <property type="component" value="Unassembled WGS sequence"/>
</dbReference>